<accession>K2NNL5</accession>
<keyword evidence="3" id="KW-1185">Reference proteome</keyword>
<protein>
    <submittedName>
        <fullName evidence="2">Retrotransposon hot spot (RHS) protein, putative</fullName>
    </submittedName>
</protein>
<dbReference type="AlphaFoldDB" id="K2NNL5"/>
<comment type="caution">
    <text evidence="2">The sequence shown here is derived from an EMBL/GenBank/DDBJ whole genome shotgun (WGS) entry which is preliminary data.</text>
</comment>
<dbReference type="InterPro" id="IPR006518">
    <property type="entry name" value="Trypano_RHS"/>
</dbReference>
<organism evidence="2 3">
    <name type="scientific">Trypanosoma cruzi marinkellei</name>
    <dbReference type="NCBI Taxonomy" id="85056"/>
    <lineage>
        <taxon>Eukaryota</taxon>
        <taxon>Discoba</taxon>
        <taxon>Euglenozoa</taxon>
        <taxon>Kinetoplastea</taxon>
        <taxon>Metakinetoplastina</taxon>
        <taxon>Trypanosomatida</taxon>
        <taxon>Trypanosomatidae</taxon>
        <taxon>Trypanosoma</taxon>
        <taxon>Schizotrypanum</taxon>
    </lineage>
</organism>
<evidence type="ECO:0000313" key="2">
    <source>
        <dbReference type="EMBL" id="EKF30437.1"/>
    </source>
</evidence>
<dbReference type="Proteomes" id="UP000007350">
    <property type="component" value="Unassembled WGS sequence"/>
</dbReference>
<dbReference type="OrthoDB" id="10384131at2759"/>
<sequence length="313" mass="35865">MDKVGPLLCYIIDKQRSGARVEICESTVDNMAALDTNYYLTLGSNKTLDGNNVYHKLVKIARVRGKHQSELPLNALISAHLGDSTLCMLAELMLLKDFNLLILAIKDDLISKTLERCTIFLFLAEDFITAIRHKLRELRRTTRRQPHRCALEVYSQERPTRHDVLPSLEYFSEKVDVNYWVLYVPEVEDFPLVDGFSFVESNPMTLVGLRMTTAGGCHTTTTSTVRQFTECLAAYFNGREKSSRELPWEVVCERHADRVPIGDWQRCDVVNSNNVSDDESREMATFWEEKVRQYQVSISPGDFGRDEALRSVE</sequence>
<dbReference type="EMBL" id="AHKC01012090">
    <property type="protein sequence ID" value="EKF30437.1"/>
    <property type="molecule type" value="Genomic_DNA"/>
</dbReference>
<evidence type="ECO:0000259" key="1">
    <source>
        <dbReference type="Pfam" id="PF07999"/>
    </source>
</evidence>
<dbReference type="Pfam" id="PF07999">
    <property type="entry name" value="RHSP"/>
    <property type="match status" value="1"/>
</dbReference>
<gene>
    <name evidence="2" type="ORF">MOQ_005751</name>
</gene>
<name>K2NNL5_TRYCR</name>
<feature type="domain" description="Retrotransposon hot spot protein,C-terminal" evidence="1">
    <location>
        <begin position="1"/>
        <end position="138"/>
    </location>
</feature>
<dbReference type="NCBIfam" id="TIGR01631">
    <property type="entry name" value="Trypano_RHS"/>
    <property type="match status" value="1"/>
</dbReference>
<dbReference type="InterPro" id="IPR046836">
    <property type="entry name" value="RHS_C"/>
</dbReference>
<reference evidence="2 3" key="1">
    <citation type="journal article" date="2012" name="BMC Genomics">
        <title>Comparative genomic analysis of human infective Trypanosoma cruzi lineages with the bat-restricted subspecies T. cruzi marinkellei.</title>
        <authorList>
            <person name="Franzen O."/>
            <person name="Talavera-Lopez C."/>
            <person name="Ochaya S."/>
            <person name="Butler C.E."/>
            <person name="Messenger L.A."/>
            <person name="Lewis M.D."/>
            <person name="Llewellyn M.S."/>
            <person name="Marinkelle C.J."/>
            <person name="Tyler K.M."/>
            <person name="Miles M.A."/>
            <person name="Andersson B."/>
        </authorList>
    </citation>
    <scope>NUCLEOTIDE SEQUENCE [LARGE SCALE GENOMIC DNA]</scope>
    <source>
        <strain evidence="2 3">B7</strain>
    </source>
</reference>
<evidence type="ECO:0000313" key="3">
    <source>
        <dbReference type="Proteomes" id="UP000007350"/>
    </source>
</evidence>
<proteinExistence type="predicted"/>